<evidence type="ECO:0000313" key="1">
    <source>
        <dbReference type="EMBL" id="HAZ7495116.1"/>
    </source>
</evidence>
<gene>
    <name evidence="1" type="ORF">J8F57_005501</name>
</gene>
<organism evidence="1 2">
    <name type="scientific">Escherichia coli</name>
    <dbReference type="NCBI Taxonomy" id="562"/>
    <lineage>
        <taxon>Bacteria</taxon>
        <taxon>Pseudomonadati</taxon>
        <taxon>Pseudomonadota</taxon>
        <taxon>Gammaproteobacteria</taxon>
        <taxon>Enterobacterales</taxon>
        <taxon>Enterobacteriaceae</taxon>
        <taxon>Escherichia</taxon>
    </lineage>
</organism>
<sequence length="43" mass="4799">MRKYKPILLRLTMKNGLELKAPVTDDISRAVAFAIKWVAVGIA</sequence>
<accession>A0AAN5UJV2</accession>
<comment type="caution">
    <text evidence="1">The sequence shown here is derived from an EMBL/GenBank/DDBJ whole genome shotgun (WGS) entry which is preliminary data.</text>
</comment>
<reference evidence="1" key="1">
    <citation type="journal article" date="2018" name="Genome Biol.">
        <title>SKESA: strategic k-mer extension for scrupulous assemblies.</title>
        <authorList>
            <person name="Souvorov A."/>
            <person name="Agarwala R."/>
            <person name="Lipman D.J."/>
        </authorList>
    </citation>
    <scope>NUCLEOTIDE SEQUENCE</scope>
    <source>
        <strain evidence="1">SJP41</strain>
    </source>
</reference>
<feature type="non-terminal residue" evidence="1">
    <location>
        <position position="43"/>
    </location>
</feature>
<dbReference type="AlphaFoldDB" id="A0AAN5UJV2"/>
<dbReference type="EMBL" id="DADPIR010000175">
    <property type="protein sequence ID" value="HAZ7495116.1"/>
    <property type="molecule type" value="Genomic_DNA"/>
</dbReference>
<name>A0AAN5UJV2_ECOLX</name>
<evidence type="ECO:0000313" key="2">
    <source>
        <dbReference type="Proteomes" id="UP000868636"/>
    </source>
</evidence>
<protein>
    <submittedName>
        <fullName evidence="1">Uncharacterized protein</fullName>
    </submittedName>
</protein>
<reference evidence="1" key="2">
    <citation type="submission" date="2021-03" db="EMBL/GenBank/DDBJ databases">
        <authorList>
            <consortium name="NCBI Pathogen Detection Project"/>
        </authorList>
    </citation>
    <scope>NUCLEOTIDE SEQUENCE</scope>
    <source>
        <strain evidence="1">SJP41</strain>
    </source>
</reference>
<dbReference type="Proteomes" id="UP000868636">
    <property type="component" value="Unassembled WGS sequence"/>
</dbReference>
<proteinExistence type="predicted"/>